<feature type="compositionally biased region" description="Polar residues" evidence="1">
    <location>
        <begin position="7"/>
        <end position="17"/>
    </location>
</feature>
<reference evidence="2" key="1">
    <citation type="submission" date="2022-06" db="EMBL/GenBank/DDBJ databases">
        <title>Rothia sp. isolated from sandalwood seedling.</title>
        <authorList>
            <person name="Tuikhar N."/>
            <person name="Kirdat K."/>
            <person name="Thorat V."/>
            <person name="Swetha P."/>
            <person name="Padma S."/>
            <person name="Sundararaj R."/>
            <person name="Yadav A."/>
        </authorList>
    </citation>
    <scope>NUCLEOTIDE SEQUENCE</scope>
    <source>
        <strain evidence="2">AR01</strain>
    </source>
</reference>
<feature type="region of interest" description="Disordered" evidence="1">
    <location>
        <begin position="76"/>
        <end position="166"/>
    </location>
</feature>
<evidence type="ECO:0000313" key="2">
    <source>
        <dbReference type="EMBL" id="MCP3426503.1"/>
    </source>
</evidence>
<feature type="compositionally biased region" description="Low complexity" evidence="1">
    <location>
        <begin position="114"/>
        <end position="127"/>
    </location>
</feature>
<proteinExistence type="predicted"/>
<dbReference type="EMBL" id="JANAFB010000027">
    <property type="protein sequence ID" value="MCP3426503.1"/>
    <property type="molecule type" value="Genomic_DNA"/>
</dbReference>
<organism evidence="2 3">
    <name type="scientific">Rothia santali</name>
    <dbReference type="NCBI Taxonomy" id="2949643"/>
    <lineage>
        <taxon>Bacteria</taxon>
        <taxon>Bacillati</taxon>
        <taxon>Actinomycetota</taxon>
        <taxon>Actinomycetes</taxon>
        <taxon>Micrococcales</taxon>
        <taxon>Micrococcaceae</taxon>
        <taxon>Rothia</taxon>
    </lineage>
</organism>
<dbReference type="AlphaFoldDB" id="A0A9X2KIR5"/>
<gene>
    <name evidence="2" type="ORF">NBM05_10955</name>
</gene>
<evidence type="ECO:0000313" key="3">
    <source>
        <dbReference type="Proteomes" id="UP001139502"/>
    </source>
</evidence>
<keyword evidence="3" id="KW-1185">Reference proteome</keyword>
<comment type="caution">
    <text evidence="2">The sequence shown here is derived from an EMBL/GenBank/DDBJ whole genome shotgun (WGS) entry which is preliminary data.</text>
</comment>
<dbReference type="Proteomes" id="UP001139502">
    <property type="component" value="Unassembled WGS sequence"/>
</dbReference>
<sequence>MAAARSSVATSSPSAGHSSRTTASTAARTASPMARCSANGRSCGISTTRAPAAARSATLFWPEALTTTALPVIERHGSGSQVLGELPAKRSRQPPRAASAMRRCSSSGGMVRPSTSAVRSSGAAGRSRPSKREMPPDQRTGAAAASRAAEGTASRSQGARIRSATR</sequence>
<feature type="compositionally biased region" description="Low complexity" evidence="1">
    <location>
        <begin position="18"/>
        <end position="31"/>
    </location>
</feature>
<feature type="region of interest" description="Disordered" evidence="1">
    <location>
        <begin position="1"/>
        <end position="51"/>
    </location>
</feature>
<evidence type="ECO:0000256" key="1">
    <source>
        <dbReference type="SAM" id="MobiDB-lite"/>
    </source>
</evidence>
<accession>A0A9X2KIR5</accession>
<feature type="compositionally biased region" description="Low complexity" evidence="1">
    <location>
        <begin position="139"/>
        <end position="156"/>
    </location>
</feature>
<name>A0A9X2KIR5_9MICC</name>
<protein>
    <submittedName>
        <fullName evidence="2">Uncharacterized protein</fullName>
    </submittedName>
</protein>
<feature type="compositionally biased region" description="Low complexity" evidence="1">
    <location>
        <begin position="96"/>
        <end position="107"/>
    </location>
</feature>